<dbReference type="CDD" id="cd02573">
    <property type="entry name" value="PseudoU_synth_EcTruB"/>
    <property type="match status" value="1"/>
</dbReference>
<accession>A0A926HVB7</accession>
<dbReference type="Pfam" id="PF01509">
    <property type="entry name" value="TruB_N"/>
    <property type="match status" value="1"/>
</dbReference>
<dbReference type="NCBIfam" id="TIGR00431">
    <property type="entry name" value="TruB"/>
    <property type="match status" value="1"/>
</dbReference>
<dbReference type="GO" id="GO:0160148">
    <property type="term" value="F:tRNA pseudouridine(55) synthase activity"/>
    <property type="evidence" value="ECO:0007669"/>
    <property type="project" value="UniProtKB-EC"/>
</dbReference>
<reference evidence="8" key="1">
    <citation type="submission" date="2020-08" db="EMBL/GenBank/DDBJ databases">
        <title>Genome public.</title>
        <authorList>
            <person name="Liu C."/>
            <person name="Sun Q."/>
        </authorList>
    </citation>
    <scope>NUCLEOTIDE SEQUENCE</scope>
    <source>
        <strain evidence="8">NSJ-63</strain>
    </source>
</reference>
<dbReference type="Pfam" id="PF09157">
    <property type="entry name" value="TruB-C_2"/>
    <property type="match status" value="1"/>
</dbReference>
<feature type="domain" description="tRNA pseudouridine synthase II TruB subfamily 1 C-terminal" evidence="7">
    <location>
        <begin position="233"/>
        <end position="281"/>
    </location>
</feature>
<feature type="active site" description="Nucleophile" evidence="5">
    <location>
        <position position="38"/>
    </location>
</feature>
<evidence type="ECO:0000256" key="2">
    <source>
        <dbReference type="ARBA" id="ARBA00005642"/>
    </source>
</evidence>
<dbReference type="AlphaFoldDB" id="A0A926HVB7"/>
<evidence type="ECO:0000259" key="7">
    <source>
        <dbReference type="Pfam" id="PF09157"/>
    </source>
</evidence>
<dbReference type="Proteomes" id="UP000617951">
    <property type="component" value="Unassembled WGS sequence"/>
</dbReference>
<gene>
    <name evidence="5 8" type="primary">truB</name>
    <name evidence="8" type="ORF">H8693_02405</name>
</gene>
<dbReference type="GO" id="GO:0003723">
    <property type="term" value="F:RNA binding"/>
    <property type="evidence" value="ECO:0007669"/>
    <property type="project" value="InterPro"/>
</dbReference>
<evidence type="ECO:0000313" key="8">
    <source>
        <dbReference type="EMBL" id="MBC8537784.1"/>
    </source>
</evidence>
<evidence type="ECO:0000256" key="4">
    <source>
        <dbReference type="ARBA" id="ARBA00023235"/>
    </source>
</evidence>
<evidence type="ECO:0000256" key="1">
    <source>
        <dbReference type="ARBA" id="ARBA00000385"/>
    </source>
</evidence>
<feature type="domain" description="Pseudouridine synthase II N-terminal" evidence="6">
    <location>
        <begin position="23"/>
        <end position="171"/>
    </location>
</feature>
<keyword evidence="9" id="KW-1185">Reference proteome</keyword>
<dbReference type="RefSeq" id="WP_249279641.1">
    <property type="nucleotide sequence ID" value="NZ_JACRSS010000001.1"/>
</dbReference>
<dbReference type="Gene3D" id="3.30.2350.10">
    <property type="entry name" value="Pseudouridine synthase"/>
    <property type="match status" value="1"/>
</dbReference>
<evidence type="ECO:0000256" key="5">
    <source>
        <dbReference type="HAMAP-Rule" id="MF_01080"/>
    </source>
</evidence>
<comment type="function">
    <text evidence="5">Responsible for synthesis of pseudouridine from uracil-55 in the psi GC loop of transfer RNAs.</text>
</comment>
<dbReference type="GO" id="GO:0031119">
    <property type="term" value="P:tRNA pseudouridine synthesis"/>
    <property type="evidence" value="ECO:0007669"/>
    <property type="project" value="UniProtKB-UniRule"/>
</dbReference>
<dbReference type="GO" id="GO:1990481">
    <property type="term" value="P:mRNA pseudouridine synthesis"/>
    <property type="evidence" value="ECO:0007669"/>
    <property type="project" value="TreeGrafter"/>
</dbReference>
<name>A0A926HVB7_9FIRM</name>
<dbReference type="PANTHER" id="PTHR13767:SF2">
    <property type="entry name" value="PSEUDOURIDYLATE SYNTHASE TRUB1"/>
    <property type="match status" value="1"/>
</dbReference>
<dbReference type="InterPro" id="IPR020103">
    <property type="entry name" value="PsdUridine_synth_cat_dom_sf"/>
</dbReference>
<dbReference type="HAMAP" id="MF_01080">
    <property type="entry name" value="TruB_bact"/>
    <property type="match status" value="1"/>
</dbReference>
<evidence type="ECO:0000313" key="9">
    <source>
        <dbReference type="Proteomes" id="UP000617951"/>
    </source>
</evidence>
<proteinExistence type="inferred from homology"/>
<keyword evidence="4 5" id="KW-0413">Isomerase</keyword>
<dbReference type="InterPro" id="IPR015240">
    <property type="entry name" value="tRNA_sdUridine_synth_fam1_C"/>
</dbReference>
<protein>
    <recommendedName>
        <fullName evidence="5">tRNA pseudouridine synthase B</fullName>
        <ecNumber evidence="5">5.4.99.25</ecNumber>
    </recommendedName>
    <alternativeName>
        <fullName evidence="5">tRNA pseudouridine(55) synthase</fullName>
        <shortName evidence="5">Psi55 synthase</shortName>
    </alternativeName>
    <alternativeName>
        <fullName evidence="5">tRNA pseudouridylate synthase</fullName>
    </alternativeName>
    <alternativeName>
        <fullName evidence="5">tRNA-uridine isomerase</fullName>
    </alternativeName>
</protein>
<dbReference type="InterPro" id="IPR002501">
    <property type="entry name" value="PsdUridine_synth_N"/>
</dbReference>
<dbReference type="SUPFAM" id="SSF55120">
    <property type="entry name" value="Pseudouridine synthase"/>
    <property type="match status" value="1"/>
</dbReference>
<sequence>MNGMINVLKPPGMSSSGVVVFLRRILGIRRIGHAGTLDPGAAGVLVVLAGRSTRLSDRVMDHKKTYLAEITFGVATDTLDSYGEVTERRDCSVHRQELEAVLSEFLGKIQQVPPLYSAVKIEGRKSYELARKGLAVRKPPREVMIYGLTVREQRGENCFLLEVVCSKGTYIRTLAADLGKRLGVPACLTFLLRSASGGSDVTHAYTVDEIRAMAERGDHSFLQPPEAALGELPALVLGGEWEFALQNGQTIVPGKPVETGEYRLYCREIFYGIGRAEEGTVRLETALY</sequence>
<organism evidence="8 9">
    <name type="scientific">Guopingia tenuis</name>
    <dbReference type="NCBI Taxonomy" id="2763656"/>
    <lineage>
        <taxon>Bacteria</taxon>
        <taxon>Bacillati</taxon>
        <taxon>Bacillota</taxon>
        <taxon>Clostridia</taxon>
        <taxon>Christensenellales</taxon>
        <taxon>Christensenellaceae</taxon>
        <taxon>Guopingia</taxon>
    </lineage>
</organism>
<comment type="similarity">
    <text evidence="2 5">Belongs to the pseudouridine synthase TruB family. Type 1 subfamily.</text>
</comment>
<evidence type="ECO:0000256" key="3">
    <source>
        <dbReference type="ARBA" id="ARBA00022694"/>
    </source>
</evidence>
<dbReference type="EMBL" id="JACRSS010000001">
    <property type="protein sequence ID" value="MBC8537784.1"/>
    <property type="molecule type" value="Genomic_DNA"/>
</dbReference>
<dbReference type="EC" id="5.4.99.25" evidence="5"/>
<comment type="catalytic activity">
    <reaction evidence="1 5">
        <text>uridine(55) in tRNA = pseudouridine(55) in tRNA</text>
        <dbReference type="Rhea" id="RHEA:42532"/>
        <dbReference type="Rhea" id="RHEA-COMP:10101"/>
        <dbReference type="Rhea" id="RHEA-COMP:10102"/>
        <dbReference type="ChEBI" id="CHEBI:65314"/>
        <dbReference type="ChEBI" id="CHEBI:65315"/>
        <dbReference type="EC" id="5.4.99.25"/>
    </reaction>
</comment>
<dbReference type="InterPro" id="IPR014780">
    <property type="entry name" value="tRNA_psdUridine_synth_TruB"/>
</dbReference>
<dbReference type="PANTHER" id="PTHR13767">
    <property type="entry name" value="TRNA-PSEUDOURIDINE SYNTHASE"/>
    <property type="match status" value="1"/>
</dbReference>
<keyword evidence="3 5" id="KW-0819">tRNA processing</keyword>
<comment type="caution">
    <text evidence="8">The sequence shown here is derived from an EMBL/GenBank/DDBJ whole genome shotgun (WGS) entry which is preliminary data.</text>
</comment>
<evidence type="ECO:0000259" key="6">
    <source>
        <dbReference type="Pfam" id="PF01509"/>
    </source>
</evidence>